<evidence type="ECO:0000259" key="20">
    <source>
        <dbReference type="PROSITE" id="PS51352"/>
    </source>
</evidence>
<dbReference type="InterPro" id="IPR022910">
    <property type="entry name" value="Thiol_diS_interchange_DbsD"/>
</dbReference>
<evidence type="ECO:0000256" key="7">
    <source>
        <dbReference type="ARBA" id="ARBA00022729"/>
    </source>
</evidence>
<keyword evidence="3 18" id="KW-0813">Transport</keyword>
<evidence type="ECO:0000256" key="13">
    <source>
        <dbReference type="ARBA" id="ARBA00023136"/>
    </source>
</evidence>
<dbReference type="InterPro" id="IPR035671">
    <property type="entry name" value="DsbD_gamma"/>
</dbReference>
<evidence type="ECO:0000313" key="21">
    <source>
        <dbReference type="EMBL" id="MBK1643727.1"/>
    </source>
</evidence>
<dbReference type="InterPro" id="IPR028250">
    <property type="entry name" value="DsbDN"/>
</dbReference>
<keyword evidence="4 18" id="KW-1003">Cell membrane</keyword>
<feature type="transmembrane region" description="Helical" evidence="18">
    <location>
        <begin position="471"/>
        <end position="493"/>
    </location>
</feature>
<dbReference type="PANTHER" id="PTHR32234">
    <property type="entry name" value="THIOL:DISULFIDE INTERCHANGE PROTEIN DSBD"/>
    <property type="match status" value="1"/>
</dbReference>
<feature type="transmembrane region" description="Helical" evidence="18">
    <location>
        <begin position="611"/>
        <end position="633"/>
    </location>
</feature>
<keyword evidence="10 18" id="KW-1133">Transmembrane helix</keyword>
<dbReference type="Gene3D" id="2.60.40.1250">
    <property type="entry name" value="Thiol:disulfide interchange protein DsbD, N-terminal domain"/>
    <property type="match status" value="2"/>
</dbReference>
<feature type="domain" description="Thioredoxin" evidence="20">
    <location>
        <begin position="684"/>
        <end position="809"/>
    </location>
</feature>
<keyword evidence="13 18" id="KW-0472">Membrane</keyword>
<dbReference type="InterPro" id="IPR003834">
    <property type="entry name" value="Cyt_c_assmbl_TM_dom"/>
</dbReference>
<evidence type="ECO:0000256" key="15">
    <source>
        <dbReference type="ARBA" id="ARBA00023284"/>
    </source>
</evidence>
<feature type="transmembrane region" description="Helical" evidence="18">
    <location>
        <begin position="435"/>
        <end position="459"/>
    </location>
</feature>
<evidence type="ECO:0000256" key="17">
    <source>
        <dbReference type="ARBA" id="ARBA00047804"/>
    </source>
</evidence>
<dbReference type="NCBIfam" id="NF001419">
    <property type="entry name" value="PRK00293.1"/>
    <property type="match status" value="1"/>
</dbReference>
<reference evidence="21 22" key="1">
    <citation type="journal article" date="2020" name="Microorganisms">
        <title>Osmotic Adaptation and Compatible Solute Biosynthesis of Phototrophic Bacteria as Revealed from Genome Analyses.</title>
        <authorList>
            <person name="Imhoff J.F."/>
            <person name="Rahn T."/>
            <person name="Kunzel S."/>
            <person name="Keller A."/>
            <person name="Neulinger S.C."/>
        </authorList>
    </citation>
    <scope>NUCLEOTIDE SEQUENCE [LARGE SCALE GENOMIC DNA]</scope>
    <source>
        <strain evidence="21 22">DSM 21303</strain>
    </source>
</reference>
<evidence type="ECO:0000313" key="22">
    <source>
        <dbReference type="Proteomes" id="UP001138802"/>
    </source>
</evidence>
<comment type="catalytic activity">
    <reaction evidence="17 18">
        <text>[protein]-dithiol + NADP(+) = [protein]-disulfide + NADPH + H(+)</text>
        <dbReference type="Rhea" id="RHEA:18753"/>
        <dbReference type="Rhea" id="RHEA-COMP:10593"/>
        <dbReference type="Rhea" id="RHEA-COMP:10594"/>
        <dbReference type="ChEBI" id="CHEBI:15378"/>
        <dbReference type="ChEBI" id="CHEBI:29950"/>
        <dbReference type="ChEBI" id="CHEBI:50058"/>
        <dbReference type="ChEBI" id="CHEBI:57783"/>
        <dbReference type="ChEBI" id="CHEBI:58349"/>
        <dbReference type="EC" id="1.8.1.8"/>
    </reaction>
</comment>
<dbReference type="InterPro" id="IPR013766">
    <property type="entry name" value="Thioredoxin_domain"/>
</dbReference>
<dbReference type="PROSITE" id="PS51352">
    <property type="entry name" value="THIOREDOXIN_2"/>
    <property type="match status" value="1"/>
</dbReference>
<keyword evidence="6 18" id="KW-0812">Transmembrane</keyword>
<feature type="transmembrane region" description="Helical" evidence="18">
    <location>
        <begin position="390"/>
        <end position="423"/>
    </location>
</feature>
<evidence type="ECO:0000256" key="12">
    <source>
        <dbReference type="ARBA" id="ARBA00023027"/>
    </source>
</evidence>
<keyword evidence="12 18" id="KW-0520">NAD</keyword>
<name>A0A9X1B7I9_9GAMM</name>
<comment type="subcellular location">
    <subcellularLocation>
        <location evidence="1 18">Cell inner membrane</location>
        <topology evidence="1 18">Multi-pass membrane protein</topology>
    </subcellularLocation>
</comment>
<evidence type="ECO:0000256" key="18">
    <source>
        <dbReference type="HAMAP-Rule" id="MF_00399"/>
    </source>
</evidence>
<dbReference type="GO" id="GO:0017004">
    <property type="term" value="P:cytochrome complex assembly"/>
    <property type="evidence" value="ECO:0007669"/>
    <property type="project" value="UniProtKB-UniRule"/>
</dbReference>
<dbReference type="Pfam" id="PF13899">
    <property type="entry name" value="Thioredoxin_7"/>
    <property type="match status" value="1"/>
</dbReference>
<keyword evidence="11 18" id="KW-0560">Oxidoreductase</keyword>
<evidence type="ECO:0000256" key="3">
    <source>
        <dbReference type="ARBA" id="ARBA00022448"/>
    </source>
</evidence>
<accession>A0A9X1B7I9</accession>
<keyword evidence="14 18" id="KW-1015">Disulfide bond</keyword>
<dbReference type="Gene3D" id="3.40.30.10">
    <property type="entry name" value="Glutaredoxin"/>
    <property type="match status" value="1"/>
</dbReference>
<comment type="catalytic activity">
    <reaction evidence="16 18">
        <text>[protein]-dithiol + NAD(+) = [protein]-disulfide + NADH + H(+)</text>
        <dbReference type="Rhea" id="RHEA:18749"/>
        <dbReference type="Rhea" id="RHEA-COMP:10593"/>
        <dbReference type="Rhea" id="RHEA-COMP:10594"/>
        <dbReference type="ChEBI" id="CHEBI:15378"/>
        <dbReference type="ChEBI" id="CHEBI:29950"/>
        <dbReference type="ChEBI" id="CHEBI:50058"/>
        <dbReference type="ChEBI" id="CHEBI:57540"/>
        <dbReference type="ChEBI" id="CHEBI:57945"/>
        <dbReference type="EC" id="1.8.1.8"/>
    </reaction>
</comment>
<dbReference type="RefSeq" id="WP_200386526.1">
    <property type="nucleotide sequence ID" value="NZ_NRSD01000002.1"/>
</dbReference>
<dbReference type="GO" id="GO:0047134">
    <property type="term" value="F:protein-disulfide reductase [NAD(P)H] activity"/>
    <property type="evidence" value="ECO:0007669"/>
    <property type="project" value="UniProtKB-UniRule"/>
</dbReference>
<evidence type="ECO:0000256" key="16">
    <source>
        <dbReference type="ARBA" id="ARBA00047388"/>
    </source>
</evidence>
<dbReference type="SUPFAM" id="SSF52833">
    <property type="entry name" value="Thioredoxin-like"/>
    <property type="match status" value="1"/>
</dbReference>
<feature type="disulfide bond" description="Redox-active" evidence="18">
    <location>
        <begin position="724"/>
        <end position="727"/>
    </location>
</feature>
<dbReference type="CDD" id="cd02953">
    <property type="entry name" value="DsbDgamma"/>
    <property type="match status" value="1"/>
</dbReference>
<keyword evidence="15 18" id="KW-0676">Redox-active center</keyword>
<feature type="transmembrane region" description="Helical" evidence="18">
    <location>
        <begin position="584"/>
        <end position="605"/>
    </location>
</feature>
<feature type="transmembrane region" description="Helical" evidence="18">
    <location>
        <begin position="645"/>
        <end position="666"/>
    </location>
</feature>
<evidence type="ECO:0000256" key="14">
    <source>
        <dbReference type="ARBA" id="ARBA00023157"/>
    </source>
</evidence>
<dbReference type="GO" id="GO:0045454">
    <property type="term" value="P:cell redox homeostasis"/>
    <property type="evidence" value="ECO:0007669"/>
    <property type="project" value="TreeGrafter"/>
</dbReference>
<keyword evidence="9 18" id="KW-0249">Electron transport</keyword>
<evidence type="ECO:0000256" key="1">
    <source>
        <dbReference type="ARBA" id="ARBA00004429"/>
    </source>
</evidence>
<dbReference type="EC" id="1.8.1.8" evidence="18"/>
<evidence type="ECO:0000256" key="10">
    <source>
        <dbReference type="ARBA" id="ARBA00022989"/>
    </source>
</evidence>
<gene>
    <name evidence="18" type="primary">dsbD</name>
    <name evidence="21" type="ORF">CKO25_03430</name>
</gene>
<evidence type="ECO:0000256" key="8">
    <source>
        <dbReference type="ARBA" id="ARBA00022748"/>
    </source>
</evidence>
<evidence type="ECO:0000256" key="4">
    <source>
        <dbReference type="ARBA" id="ARBA00022475"/>
    </source>
</evidence>
<dbReference type="PANTHER" id="PTHR32234:SF0">
    <property type="entry name" value="THIOL:DISULFIDE INTERCHANGE PROTEIN DSBD"/>
    <property type="match status" value="1"/>
</dbReference>
<dbReference type="InterPro" id="IPR036929">
    <property type="entry name" value="DsbDN_sf"/>
</dbReference>
<evidence type="ECO:0000256" key="19">
    <source>
        <dbReference type="SAM" id="MobiDB-lite"/>
    </source>
</evidence>
<evidence type="ECO:0000256" key="5">
    <source>
        <dbReference type="ARBA" id="ARBA00022519"/>
    </source>
</evidence>
<feature type="transmembrane region" description="Helical" evidence="18">
    <location>
        <begin position="550"/>
        <end position="572"/>
    </location>
</feature>
<comment type="function">
    <text evidence="18">Required to facilitate the formation of correct disulfide bonds in some periplasmic proteins and for the assembly of the periplasmic c-type cytochromes. Acts by transferring electrons from cytoplasmic thioredoxin to the periplasm. This transfer involves a cascade of disulfide bond formation and reduction steps.</text>
</comment>
<dbReference type="EMBL" id="NRSD01000002">
    <property type="protein sequence ID" value="MBK1643727.1"/>
    <property type="molecule type" value="Genomic_DNA"/>
</dbReference>
<dbReference type="HAMAP" id="MF_00399">
    <property type="entry name" value="DbsD"/>
    <property type="match status" value="1"/>
</dbReference>
<dbReference type="GO" id="GO:0009055">
    <property type="term" value="F:electron transfer activity"/>
    <property type="evidence" value="ECO:0007669"/>
    <property type="project" value="UniProtKB-UniRule"/>
</dbReference>
<keyword evidence="8 18" id="KW-0201">Cytochrome c-type biogenesis</keyword>
<protein>
    <recommendedName>
        <fullName evidence="18">Thiol:disulfide interchange protein DsbD</fullName>
        <ecNumber evidence="18">1.8.1.8</ecNumber>
    </recommendedName>
    <alternativeName>
        <fullName evidence="18">Protein-disulfide reductase</fullName>
        <shortName evidence="18">Disulfide reductase</shortName>
    </alternativeName>
</protein>
<organism evidence="21 22">
    <name type="scientific">Thiocapsa imhoffii</name>
    <dbReference type="NCBI Taxonomy" id="382777"/>
    <lineage>
        <taxon>Bacteria</taxon>
        <taxon>Pseudomonadati</taxon>
        <taxon>Pseudomonadota</taxon>
        <taxon>Gammaproteobacteria</taxon>
        <taxon>Chromatiales</taxon>
        <taxon>Chromatiaceae</taxon>
        <taxon>Thiocapsa</taxon>
    </lineage>
</organism>
<evidence type="ECO:0000256" key="2">
    <source>
        <dbReference type="ARBA" id="ARBA00007241"/>
    </source>
</evidence>
<dbReference type="SUPFAM" id="SSF74863">
    <property type="entry name" value="Thiol:disulfide interchange protein DsbD, N-terminal domain (DsbD-alpha)"/>
    <property type="match status" value="2"/>
</dbReference>
<dbReference type="Pfam" id="PF11412">
    <property type="entry name" value="DsbD_N"/>
    <property type="match status" value="2"/>
</dbReference>
<comment type="similarity">
    <text evidence="2 18">Belongs to the thioredoxin family. DsbD subfamily.</text>
</comment>
<feature type="region of interest" description="Disordered" evidence="19">
    <location>
        <begin position="176"/>
        <end position="195"/>
    </location>
</feature>
<comment type="caution">
    <text evidence="21">The sequence shown here is derived from an EMBL/GenBank/DDBJ whole genome shotgun (WGS) entry which is preliminary data.</text>
</comment>
<keyword evidence="7" id="KW-0732">Signal</keyword>
<feature type="disulfide bond" description="Redox-active" evidence="18">
    <location>
        <begin position="410"/>
        <end position="532"/>
    </location>
</feature>
<keyword evidence="5 18" id="KW-0997">Cell inner membrane</keyword>
<evidence type="ECO:0000256" key="9">
    <source>
        <dbReference type="ARBA" id="ARBA00022982"/>
    </source>
</evidence>
<dbReference type="GO" id="GO:0005886">
    <property type="term" value="C:plasma membrane"/>
    <property type="evidence" value="ECO:0007669"/>
    <property type="project" value="UniProtKB-SubCell"/>
</dbReference>
<dbReference type="InterPro" id="IPR036249">
    <property type="entry name" value="Thioredoxin-like_sf"/>
</dbReference>
<feature type="disulfide bond" description="Redox-active" evidence="18">
    <location>
        <begin position="151"/>
        <end position="157"/>
    </location>
</feature>
<dbReference type="AlphaFoldDB" id="A0A9X1B7I9"/>
<evidence type="ECO:0000256" key="11">
    <source>
        <dbReference type="ARBA" id="ARBA00023002"/>
    </source>
</evidence>
<dbReference type="Proteomes" id="UP001138802">
    <property type="component" value="Unassembled WGS sequence"/>
</dbReference>
<dbReference type="Pfam" id="PF02683">
    <property type="entry name" value="DsbD_TM"/>
    <property type="match status" value="1"/>
</dbReference>
<evidence type="ECO:0000256" key="6">
    <source>
        <dbReference type="ARBA" id="ARBA00022692"/>
    </source>
</evidence>
<proteinExistence type="inferred from homology"/>
<keyword evidence="22" id="KW-1185">Reference proteome</keyword>
<feature type="transmembrane region" description="Helical" evidence="18">
    <location>
        <begin position="514"/>
        <end position="544"/>
    </location>
</feature>
<sequence>MHQEQRLKVERGTLDAQPKWRPGARKLASAWALAISWLLVLVAAPSVMAEGEFLKPDQAFRISGEADGPDAVRVRWDIADGYYMYQSKFGFDSDSPGITLGSPEMPAAETKEDEFFGRVQVYRDRVEIRVPIAREAEAGNFLTLEALSQGCADAGFCYPPHRHRLLLELPAVAAATPAPSQSQNTAPPPAEPSAAPAAIRGEQTLSALPSLGQSLGLGFDDDILPAEEAFLLSAEVVGPDAITLTWEIADGTYLYSHLLEVTLEDHEEVALDHFERPAGEIKQNSVLPDGSVGDVEVYHDRVALNVPLVRGASAPTEVTLIANYQGCAEIGICYPPQSQRLTFSLPEALVTRVLPTAAAASTISDTPPPATVDDMVSEQDRIASVLANSGVWVVIAAFFGFGLLLAFTPCVFPMIPILSGIIAGQGPGLTTRRAFVLSLVYVLAMALTYTVVGVLAGLFGANLQAAFQNPWVLSVFALIFVLLALSMFGFYDLQLPSSWQSKLAEISNRQEGGTLLGVAIMGLLSALIVGPCVAPPLFGALIYISQTGDAVLGGIALFALSMGMGAPLIAIGTSAGKLLPRAGAWMDAVKAVFGVALLGVAIFMLERILPPAVAMLLWGLLLISSAVYMGALSQLPQDARGWSKLWKGLGVFLLIYGALMLIGAAAGGKDTLQPLRGLAVGGGAGSAAEATFVRVKTVEDVEREVAKAAALGKPVLFDFYADWCVTCKELERYTFSDPAAIAEMNRFVLLKADVTANDAADQALMQHFGIIGPPAILFFDPSGAELRNYRLVGFKPADAFVTHLQRAAP</sequence>